<keyword evidence="10" id="KW-1185">Reference proteome</keyword>
<dbReference type="PANTHER" id="PTHR32493:SF0">
    <property type="entry name" value="SUSHI DOMAIN-CONTAINING PROTEIN 5"/>
    <property type="match status" value="1"/>
</dbReference>
<evidence type="ECO:0000259" key="8">
    <source>
        <dbReference type="PROSITE" id="PS50963"/>
    </source>
</evidence>
<dbReference type="SUPFAM" id="SSF57535">
    <property type="entry name" value="Complement control module/SCR domain"/>
    <property type="match status" value="1"/>
</dbReference>
<evidence type="ECO:0000256" key="6">
    <source>
        <dbReference type="SAM" id="Phobius"/>
    </source>
</evidence>
<dbReference type="InterPro" id="IPR053298">
    <property type="entry name" value="Sushi_domain_protein"/>
</dbReference>
<dbReference type="GO" id="GO:0007155">
    <property type="term" value="P:cell adhesion"/>
    <property type="evidence" value="ECO:0007669"/>
    <property type="project" value="InterPro"/>
</dbReference>
<dbReference type="KEGG" id="gmh:115536383"/>
<keyword evidence="6" id="KW-0812">Transmembrane</keyword>
<dbReference type="GeneID" id="115536383"/>
<feature type="compositionally biased region" description="Basic and acidic residues" evidence="5">
    <location>
        <begin position="820"/>
        <end position="840"/>
    </location>
</feature>
<feature type="compositionally biased region" description="Polar residues" evidence="5">
    <location>
        <begin position="707"/>
        <end position="724"/>
    </location>
</feature>
<dbReference type="CTD" id="26032"/>
<protein>
    <recommendedName>
        <fullName evidence="11">Sushi domain-containing protein 5</fullName>
    </recommendedName>
</protein>
<dbReference type="PROSITE" id="PS50963">
    <property type="entry name" value="LINK_2"/>
    <property type="match status" value="1"/>
</dbReference>
<dbReference type="CDD" id="cd12087">
    <property type="entry name" value="TM_EGFR-like"/>
    <property type="match status" value="1"/>
</dbReference>
<feature type="domain" description="Link" evidence="8">
    <location>
        <begin position="33"/>
        <end position="125"/>
    </location>
</feature>
<dbReference type="AlphaFoldDB" id="A0A8C5CI54"/>
<dbReference type="InterPro" id="IPR016187">
    <property type="entry name" value="CTDL_fold"/>
</dbReference>
<feature type="compositionally biased region" description="Basic and acidic residues" evidence="5">
    <location>
        <begin position="514"/>
        <end position="529"/>
    </location>
</feature>
<feature type="compositionally biased region" description="Basic and acidic residues" evidence="5">
    <location>
        <begin position="204"/>
        <end position="233"/>
    </location>
</feature>
<feature type="compositionally biased region" description="Basic and acidic residues" evidence="5">
    <location>
        <begin position="459"/>
        <end position="506"/>
    </location>
</feature>
<feature type="compositionally biased region" description="Basic and acidic residues" evidence="5">
    <location>
        <begin position="369"/>
        <end position="391"/>
    </location>
</feature>
<feature type="compositionally biased region" description="Acidic residues" evidence="5">
    <location>
        <begin position="550"/>
        <end position="563"/>
    </location>
</feature>
<evidence type="ECO:0000259" key="7">
    <source>
        <dbReference type="PROSITE" id="PS50923"/>
    </source>
</evidence>
<evidence type="ECO:0000256" key="1">
    <source>
        <dbReference type="ARBA" id="ARBA00022659"/>
    </source>
</evidence>
<reference evidence="9" key="1">
    <citation type="submission" date="2025-08" db="UniProtKB">
        <authorList>
            <consortium name="Ensembl"/>
        </authorList>
    </citation>
    <scope>IDENTIFICATION</scope>
</reference>
<feature type="compositionally biased region" description="Acidic residues" evidence="5">
    <location>
        <begin position="681"/>
        <end position="697"/>
    </location>
</feature>
<dbReference type="GO" id="GO:0005540">
    <property type="term" value="F:hyaluronic acid binding"/>
    <property type="evidence" value="ECO:0007669"/>
    <property type="project" value="InterPro"/>
</dbReference>
<evidence type="ECO:0000313" key="10">
    <source>
        <dbReference type="Proteomes" id="UP000694546"/>
    </source>
</evidence>
<feature type="compositionally biased region" description="Basic and acidic residues" evidence="5">
    <location>
        <begin position="398"/>
        <end position="425"/>
    </location>
</feature>
<dbReference type="OMA" id="EDNTHLD"/>
<dbReference type="OrthoDB" id="9936131at2759"/>
<feature type="region of interest" description="Disordered" evidence="5">
    <location>
        <begin position="204"/>
        <end position="304"/>
    </location>
</feature>
<feature type="compositionally biased region" description="Acidic residues" evidence="5">
    <location>
        <begin position="574"/>
        <end position="587"/>
    </location>
</feature>
<gene>
    <name evidence="9" type="primary">susd5</name>
</gene>
<dbReference type="PROSITE" id="PS50923">
    <property type="entry name" value="SUSHI"/>
    <property type="match status" value="1"/>
</dbReference>
<dbReference type="Ensembl" id="ENSGMOT00000047687.1">
    <property type="protein sequence ID" value="ENSGMOP00000060498.1"/>
    <property type="gene ID" value="ENSGMOG00000028998.1"/>
</dbReference>
<keyword evidence="2" id="KW-0732">Signal</keyword>
<evidence type="ECO:0000313" key="9">
    <source>
        <dbReference type="Ensembl" id="ENSGMOP00000060498.1"/>
    </source>
</evidence>
<comment type="caution">
    <text evidence="4">Lacks conserved residue(s) required for the propagation of feature annotation.</text>
</comment>
<dbReference type="GO" id="GO:0007219">
    <property type="term" value="P:Notch signaling pathway"/>
    <property type="evidence" value="ECO:0007669"/>
    <property type="project" value="TreeGrafter"/>
</dbReference>
<dbReference type="Gene3D" id="3.10.100.10">
    <property type="entry name" value="Mannose-Binding Protein A, subunit A"/>
    <property type="match status" value="1"/>
</dbReference>
<feature type="region of interest" description="Disordered" evidence="5">
    <location>
        <begin position="931"/>
        <end position="951"/>
    </location>
</feature>
<dbReference type="Pfam" id="PF00193">
    <property type="entry name" value="Xlink"/>
    <property type="match status" value="1"/>
</dbReference>
<feature type="compositionally biased region" description="Basic and acidic residues" evidence="5">
    <location>
        <begin position="588"/>
        <end position="606"/>
    </location>
</feature>
<keyword evidence="1 4" id="KW-0768">Sushi</keyword>
<dbReference type="SMART" id="SM00445">
    <property type="entry name" value="LINK"/>
    <property type="match status" value="1"/>
</dbReference>
<dbReference type="Pfam" id="PF00084">
    <property type="entry name" value="Sushi"/>
    <property type="match status" value="1"/>
</dbReference>
<dbReference type="InterPro" id="IPR016186">
    <property type="entry name" value="C-type_lectin-like/link_sf"/>
</dbReference>
<name>A0A8C5CI54_GADMO</name>
<feature type="region of interest" description="Disordered" evidence="5">
    <location>
        <begin position="343"/>
        <end position="868"/>
    </location>
</feature>
<dbReference type="Gene3D" id="2.10.70.10">
    <property type="entry name" value="Complement Module, domain 1"/>
    <property type="match status" value="1"/>
</dbReference>
<keyword evidence="3" id="KW-1015">Disulfide bond</keyword>
<dbReference type="SUPFAM" id="SSF56436">
    <property type="entry name" value="C-type lectin-like"/>
    <property type="match status" value="1"/>
</dbReference>
<feature type="compositionally biased region" description="Basic and acidic residues" evidence="5">
    <location>
        <begin position="736"/>
        <end position="751"/>
    </location>
</feature>
<feature type="compositionally biased region" description="Pro residues" evidence="5">
    <location>
        <begin position="797"/>
        <end position="808"/>
    </location>
</feature>
<dbReference type="GeneTree" id="ENSGT00390000009163"/>
<proteinExistence type="predicted"/>
<feature type="compositionally biased region" description="Basic and acidic residues" evidence="5">
    <location>
        <begin position="564"/>
        <end position="573"/>
    </location>
</feature>
<dbReference type="InterPro" id="IPR000538">
    <property type="entry name" value="Link_dom"/>
</dbReference>
<dbReference type="SMART" id="SM00032">
    <property type="entry name" value="CCP"/>
    <property type="match status" value="1"/>
</dbReference>
<dbReference type="CDD" id="cd00033">
    <property type="entry name" value="CCP"/>
    <property type="match status" value="1"/>
</dbReference>
<keyword evidence="6" id="KW-0472">Membrane</keyword>
<feature type="compositionally biased region" description="Polar residues" evidence="5">
    <location>
        <begin position="938"/>
        <end position="951"/>
    </location>
</feature>
<organism evidence="9 10">
    <name type="scientific">Gadus morhua</name>
    <name type="common">Atlantic cod</name>
    <dbReference type="NCBI Taxonomy" id="8049"/>
    <lineage>
        <taxon>Eukaryota</taxon>
        <taxon>Metazoa</taxon>
        <taxon>Chordata</taxon>
        <taxon>Craniata</taxon>
        <taxon>Vertebrata</taxon>
        <taxon>Euteleostomi</taxon>
        <taxon>Actinopterygii</taxon>
        <taxon>Neopterygii</taxon>
        <taxon>Teleostei</taxon>
        <taxon>Neoteleostei</taxon>
        <taxon>Acanthomorphata</taxon>
        <taxon>Zeiogadaria</taxon>
        <taxon>Gadariae</taxon>
        <taxon>Gadiformes</taxon>
        <taxon>Gadoidei</taxon>
        <taxon>Gadidae</taxon>
        <taxon>Gadus</taxon>
    </lineage>
</organism>
<reference evidence="9" key="2">
    <citation type="submission" date="2025-09" db="UniProtKB">
        <authorList>
            <consortium name="Ensembl"/>
        </authorList>
    </citation>
    <scope>IDENTIFICATION</scope>
</reference>
<keyword evidence="6" id="KW-1133">Transmembrane helix</keyword>
<dbReference type="FunFam" id="2.10.70.10:FF:000050">
    <property type="entry name" value="sushi domain-containing protein 5"/>
    <property type="match status" value="1"/>
</dbReference>
<feature type="compositionally biased region" description="Basic and acidic residues" evidence="5">
    <location>
        <begin position="651"/>
        <end position="665"/>
    </location>
</feature>
<accession>A0A8C5CI54</accession>
<evidence type="ECO:0008006" key="11">
    <source>
        <dbReference type="Google" id="ProtNLM"/>
    </source>
</evidence>
<evidence type="ECO:0000256" key="5">
    <source>
        <dbReference type="SAM" id="MobiDB-lite"/>
    </source>
</evidence>
<dbReference type="PANTHER" id="PTHR32493">
    <property type="entry name" value="SUSHI DOMAIN-CONTAINING PROTEIN 5"/>
    <property type="match status" value="1"/>
</dbReference>
<feature type="compositionally biased region" description="Acidic residues" evidence="5">
    <location>
        <begin position="607"/>
        <end position="650"/>
    </location>
</feature>
<evidence type="ECO:0000256" key="2">
    <source>
        <dbReference type="ARBA" id="ARBA00022729"/>
    </source>
</evidence>
<dbReference type="RefSeq" id="XP_030204063.1">
    <property type="nucleotide sequence ID" value="XM_030348203.1"/>
</dbReference>
<dbReference type="InterPro" id="IPR000436">
    <property type="entry name" value="Sushi_SCR_CCP_dom"/>
</dbReference>
<dbReference type="Proteomes" id="UP000694546">
    <property type="component" value="Chromosome 22"/>
</dbReference>
<feature type="transmembrane region" description="Helical" evidence="6">
    <location>
        <begin position="897"/>
        <end position="919"/>
    </location>
</feature>
<feature type="compositionally biased region" description="Acidic residues" evidence="5">
    <location>
        <begin position="530"/>
        <end position="540"/>
    </location>
</feature>
<evidence type="ECO:0000256" key="4">
    <source>
        <dbReference type="PROSITE-ProRule" id="PRU00302"/>
    </source>
</evidence>
<evidence type="ECO:0000256" key="3">
    <source>
        <dbReference type="ARBA" id="ARBA00023157"/>
    </source>
</evidence>
<feature type="domain" description="Sushi" evidence="7">
    <location>
        <begin position="129"/>
        <end position="190"/>
    </location>
</feature>
<dbReference type="InterPro" id="IPR035976">
    <property type="entry name" value="Sushi/SCR/CCP_sf"/>
</dbReference>
<sequence>MLDRYNIHDIVLSFLVGCMACLSLASVNNADGRVFTLDLRGSASLRGLRGAERACVLQNARLASGAELRRAVLECSFSACTRGWLHDGTVGTTDCRNAGSSLTAMEVRTENFTDHTAQLNAFCIKDTGVPCGDPPSFPSTRLQGQAGFELGDELLYVCTPGYRMPSGNTAFSLLCDSCGEWYGLVQMCLRDESETHVDYEDRFPEGYGALDHHSDPGEVPAEREDPPVSEEVHPAVFQQQQDPTPFTAGRGGQQRRDQQGEEAWGGEERSLHGAEGVAGGASQGAARGVRLGEDPEPGDVKGGVPLEQEQELVVRVGSDAASQATAAPVSKLSQKHMFWFPSEAFHEEGYPAPEDPGTQTPAADTDQSDESKEGHPDDDADDHHDEVGDHDDHEDDREDSRQQEDHDDSRHSDHDDHDDRENRDDGADEDVHDNSRQEEAQDEDLLDQHVKHYNPGQRDTVDRYSRYDDDVDPREHYDMGEHEDDQHAHVLRGGEREDADGDRDRDIVEEDGDDKDREREDLHEPGSHEEPEDPHELEEPEDHHEHEDHHEDEDHEEYDEHEEPEDHREHGDQDEHEEHEDHDDHDDHDDHVDHDDHDDHVDHDDHDDHDDHEDHVDQEEPEEPEEHPEESEEDLESETSEPNENNDSDADGDRYHDHDHTKEETAETDNEDEHDAHDILEDHDEDHDEDKDDDIDPQLDLPLATEEPTTQEAAGRKPTTTTDKNWLDGYPVGPEEAERGGSTEEAGPSRETEEEEEPVVVVGGGATDESSEADPLPELPSDGPEPEQDRGGDAWPGPRPRQPTPPPGGHQSQDSISYPDHTEDPALALDAEHPSDHPYPEPRPGLPEGGEDADGTVSLEGEGGERAPVEGEMGEAVCTGEDCPPPPPPTSSSRGPIVAAVIVAICAVAMVAVMGAWLYRRRQQKNSMYQLNGKDHSQCNPEQQIEMQQKV</sequence>